<dbReference type="PROSITE" id="PS50994">
    <property type="entry name" value="INTEGRASE"/>
    <property type="match status" value="1"/>
</dbReference>
<comment type="caution">
    <text evidence="2">The sequence shown here is derived from an EMBL/GenBank/DDBJ whole genome shotgun (WGS) entry which is preliminary data.</text>
</comment>
<gene>
    <name evidence="2" type="ORF">JYP50_21310</name>
</gene>
<dbReference type="InterPro" id="IPR001584">
    <property type="entry name" value="Integrase_cat-core"/>
</dbReference>
<organism evidence="2 3">
    <name type="scientific">Parahaliea mediterranea</name>
    <dbReference type="NCBI Taxonomy" id="651086"/>
    <lineage>
        <taxon>Bacteria</taxon>
        <taxon>Pseudomonadati</taxon>
        <taxon>Pseudomonadota</taxon>
        <taxon>Gammaproteobacteria</taxon>
        <taxon>Cellvibrionales</taxon>
        <taxon>Halieaceae</taxon>
        <taxon>Parahaliea</taxon>
    </lineage>
</organism>
<name>A0A939DJW4_9GAMM</name>
<dbReference type="InterPro" id="IPR050900">
    <property type="entry name" value="Transposase_IS3/IS150/IS904"/>
</dbReference>
<dbReference type="Pfam" id="PF13333">
    <property type="entry name" value="rve_2"/>
    <property type="match status" value="1"/>
</dbReference>
<dbReference type="NCBIfam" id="NF033516">
    <property type="entry name" value="transpos_IS3"/>
    <property type="match status" value="1"/>
</dbReference>
<dbReference type="PANTHER" id="PTHR46889:SF4">
    <property type="entry name" value="TRANSPOSASE INSO FOR INSERTION SEQUENCE ELEMENT IS911B-RELATED"/>
    <property type="match status" value="1"/>
</dbReference>
<dbReference type="Pfam" id="PF00665">
    <property type="entry name" value="rve"/>
    <property type="match status" value="1"/>
</dbReference>
<dbReference type="SUPFAM" id="SSF53098">
    <property type="entry name" value="Ribonuclease H-like"/>
    <property type="match status" value="1"/>
</dbReference>
<dbReference type="InterPro" id="IPR012337">
    <property type="entry name" value="RNaseH-like_sf"/>
</dbReference>
<dbReference type="Proteomes" id="UP000664303">
    <property type="component" value="Unassembled WGS sequence"/>
</dbReference>
<evidence type="ECO:0000313" key="2">
    <source>
        <dbReference type="EMBL" id="MBN7799151.1"/>
    </source>
</evidence>
<dbReference type="InterPro" id="IPR048020">
    <property type="entry name" value="Transpos_IS3"/>
</dbReference>
<dbReference type="InterPro" id="IPR036397">
    <property type="entry name" value="RNaseH_sf"/>
</dbReference>
<feature type="non-terminal residue" evidence="2">
    <location>
        <position position="207"/>
    </location>
</feature>
<dbReference type="Gene3D" id="3.30.420.10">
    <property type="entry name" value="Ribonuclease H-like superfamily/Ribonuclease H"/>
    <property type="match status" value="1"/>
</dbReference>
<reference evidence="2" key="1">
    <citation type="submission" date="2021-02" db="EMBL/GenBank/DDBJ databases">
        <title>PHA producing bacteria isolated from coastal sediment in Guangdong, Shenzhen.</title>
        <authorList>
            <person name="Zheng W."/>
            <person name="Yu S."/>
            <person name="Huang Y."/>
        </authorList>
    </citation>
    <scope>NUCLEOTIDE SEQUENCE</scope>
    <source>
        <strain evidence="2">TN14-10</strain>
    </source>
</reference>
<dbReference type="PANTHER" id="PTHR46889">
    <property type="entry name" value="TRANSPOSASE INSF FOR INSERTION SEQUENCE IS3B-RELATED"/>
    <property type="match status" value="1"/>
</dbReference>
<sequence length="207" mass="23707">MVNVTENLLWRDFKAKAPNEKWTTDITYVWVNDQWLYLAAVMDLYSRRIVAWASGASMTEELVRTALNAALAIRRTSPWLTLHSDRGVQYRAQKYIDYAVSRGIKLSMSRKGNCWENAPMGSFFSRLKVELIYAKNYQTMEEARSGIFGYIEVLYNRRRRHSANDNLSLVQKGDPPALLGRQAKFDSSRSLIVTPKCEPPSTTQGSN</sequence>
<evidence type="ECO:0000259" key="1">
    <source>
        <dbReference type="PROSITE" id="PS50994"/>
    </source>
</evidence>
<dbReference type="GO" id="GO:0003676">
    <property type="term" value="F:nucleic acid binding"/>
    <property type="evidence" value="ECO:0007669"/>
    <property type="project" value="InterPro"/>
</dbReference>
<dbReference type="RefSeq" id="WP_206562598.1">
    <property type="nucleotide sequence ID" value="NZ_JAFKCZ010000025.1"/>
</dbReference>
<proteinExistence type="predicted"/>
<accession>A0A939DJW4</accession>
<dbReference type="GO" id="GO:0015074">
    <property type="term" value="P:DNA integration"/>
    <property type="evidence" value="ECO:0007669"/>
    <property type="project" value="InterPro"/>
</dbReference>
<keyword evidence="3" id="KW-1185">Reference proteome</keyword>
<feature type="domain" description="Integrase catalytic" evidence="1">
    <location>
        <begin position="14"/>
        <end position="184"/>
    </location>
</feature>
<dbReference type="EMBL" id="JAFKCZ010000025">
    <property type="protein sequence ID" value="MBN7799151.1"/>
    <property type="molecule type" value="Genomic_DNA"/>
</dbReference>
<dbReference type="AlphaFoldDB" id="A0A939DJW4"/>
<evidence type="ECO:0000313" key="3">
    <source>
        <dbReference type="Proteomes" id="UP000664303"/>
    </source>
</evidence>
<protein>
    <submittedName>
        <fullName evidence="2">IS3 family transposase</fullName>
    </submittedName>
</protein>